<evidence type="ECO:0000259" key="2">
    <source>
        <dbReference type="Pfam" id="PF07589"/>
    </source>
</evidence>
<accession>A0A5C4SAL8</accession>
<evidence type="ECO:0000313" key="3">
    <source>
        <dbReference type="EMBL" id="TNJ40285.1"/>
    </source>
</evidence>
<evidence type="ECO:0000256" key="1">
    <source>
        <dbReference type="SAM" id="SignalP"/>
    </source>
</evidence>
<keyword evidence="4" id="KW-1185">Reference proteome</keyword>
<feature type="chain" id="PRO_5023025054" evidence="1">
    <location>
        <begin position="25"/>
        <end position="272"/>
    </location>
</feature>
<sequence length="272" mass="28629">MKKFIKTINLVVVLLLMYAAKSQAVQYTENYDTAPGGSGYAALLGSPNGLVYDTYDARAFSRLAGYPITVIGSGDENFYWGNNTILPKPLYGEPGVSYCDDNSTGYLFNGYGTGYGSTGKGNNYVLGIDFTNGPTTVYSVDIGYASGSNAPTHSVDVIGLNGGVVVWTAPGGVSYGSLTTVDLPGTAVDRIEIVRTGNTTALFSGFPLAWYTLDNLTYDIAAAPTGTYSWKYYDATTFGGGGPVPEPSAVLLMGIGAAGMGYAKRRKDRSVV</sequence>
<evidence type="ECO:0000313" key="4">
    <source>
        <dbReference type="Proteomes" id="UP000308271"/>
    </source>
</evidence>
<dbReference type="EMBL" id="VDCH01000001">
    <property type="protein sequence ID" value="TNJ40285.1"/>
    <property type="molecule type" value="Genomic_DNA"/>
</dbReference>
<dbReference type="Proteomes" id="UP000308271">
    <property type="component" value="Unassembled WGS sequence"/>
</dbReference>
<feature type="domain" description="Ice-binding protein C-terminal" evidence="2">
    <location>
        <begin position="243"/>
        <end position="266"/>
    </location>
</feature>
<gene>
    <name evidence="3" type="ORF">FGF66_00520</name>
</gene>
<name>A0A5C4SAL8_CHLTI</name>
<proteinExistence type="predicted"/>
<organism evidence="3 4">
    <name type="scientific">Chlorobaculum thiosulfatiphilum</name>
    <name type="common">Chlorobium limicola f.sp. thiosulfatophilum</name>
    <dbReference type="NCBI Taxonomy" id="115852"/>
    <lineage>
        <taxon>Bacteria</taxon>
        <taxon>Pseudomonadati</taxon>
        <taxon>Chlorobiota</taxon>
        <taxon>Chlorobiia</taxon>
        <taxon>Chlorobiales</taxon>
        <taxon>Chlorobiaceae</taxon>
        <taxon>Chlorobaculum</taxon>
    </lineage>
</organism>
<dbReference type="AlphaFoldDB" id="A0A5C4SAL8"/>
<dbReference type="Pfam" id="PF07589">
    <property type="entry name" value="PEP-CTERM"/>
    <property type="match status" value="1"/>
</dbReference>
<dbReference type="NCBIfam" id="TIGR02595">
    <property type="entry name" value="PEP_CTERM"/>
    <property type="match status" value="1"/>
</dbReference>
<keyword evidence="1" id="KW-0732">Signal</keyword>
<protein>
    <submittedName>
        <fullName evidence="3">PEP-CTERM sorting domain-containing protein</fullName>
    </submittedName>
</protein>
<reference evidence="3 4" key="1">
    <citation type="submission" date="2019-05" db="EMBL/GenBank/DDBJ databases">
        <title>Draft Whole-Genome sequence of the green sulfur bacterium Chlorobaculum thiosulfatiphilum DSM 249.</title>
        <authorList>
            <person name="Meyer T.E."/>
            <person name="Kyndt J.A."/>
        </authorList>
    </citation>
    <scope>NUCLEOTIDE SEQUENCE [LARGE SCALE GENOMIC DNA]</scope>
    <source>
        <strain evidence="3 4">DSM 249</strain>
    </source>
</reference>
<dbReference type="RefSeq" id="WP_139455757.1">
    <property type="nucleotide sequence ID" value="NZ_VDCH01000001.1"/>
</dbReference>
<comment type="caution">
    <text evidence="3">The sequence shown here is derived from an EMBL/GenBank/DDBJ whole genome shotgun (WGS) entry which is preliminary data.</text>
</comment>
<dbReference type="InterPro" id="IPR013424">
    <property type="entry name" value="Ice-binding_C"/>
</dbReference>
<feature type="signal peptide" evidence="1">
    <location>
        <begin position="1"/>
        <end position="24"/>
    </location>
</feature>